<dbReference type="InterPro" id="IPR011335">
    <property type="entry name" value="Restrct_endonuc-II-like"/>
</dbReference>
<keyword evidence="2" id="KW-0255">Endonuclease</keyword>
<keyword evidence="2" id="KW-0540">Nuclease</keyword>
<dbReference type="RefSeq" id="WP_134245162.1">
    <property type="nucleotide sequence ID" value="NZ_SNTY01000058.1"/>
</dbReference>
<dbReference type="GO" id="GO:0004519">
    <property type="term" value="F:endonuclease activity"/>
    <property type="evidence" value="ECO:0007669"/>
    <property type="project" value="UniProtKB-KW"/>
</dbReference>
<keyword evidence="2" id="KW-0378">Hydrolase</keyword>
<evidence type="ECO:0000313" key="3">
    <source>
        <dbReference type="Proteomes" id="UP000297834"/>
    </source>
</evidence>
<dbReference type="PANTHER" id="PTHR36558">
    <property type="entry name" value="GLR1098 PROTEIN"/>
    <property type="match status" value="1"/>
</dbReference>
<evidence type="ECO:0000313" key="2">
    <source>
        <dbReference type="EMBL" id="TEU24778.1"/>
    </source>
</evidence>
<reference evidence="2 3" key="1">
    <citation type="submission" date="2019-03" db="EMBL/GenBank/DDBJ databases">
        <title>Alkanindiges illinoisensis: a potential pathogenic isolated from ascites of a gastric cancer patient with abdominal metastasis.</title>
        <authorList>
            <person name="Hu X."/>
            <person name="Yang B."/>
            <person name="Yan X."/>
            <person name="Lin L."/>
            <person name="Zhao H."/>
            <person name="Zhou F."/>
            <person name="Su B."/>
            <person name="Chen J."/>
            <person name="Rui Y."/>
            <person name="Wang Q."/>
            <person name="Zheng L."/>
        </authorList>
    </citation>
    <scope>NUCLEOTIDE SEQUENCE [LARGE SCALE GENOMIC DNA]</scope>
    <source>
        <strain evidence="2 3">NFYY 23406</strain>
    </source>
</reference>
<dbReference type="SUPFAM" id="SSF52980">
    <property type="entry name" value="Restriction endonuclease-like"/>
    <property type="match status" value="1"/>
</dbReference>
<protein>
    <submittedName>
        <fullName evidence="2">Uma2 family endonuclease</fullName>
    </submittedName>
</protein>
<feature type="domain" description="Putative restriction endonuclease" evidence="1">
    <location>
        <begin position="14"/>
        <end position="158"/>
    </location>
</feature>
<dbReference type="InterPro" id="IPR008538">
    <property type="entry name" value="Uma2"/>
</dbReference>
<proteinExistence type="predicted"/>
<accession>A0A4Y7XA68</accession>
<gene>
    <name evidence="2" type="ORF">E2B99_11850</name>
</gene>
<organism evidence="2 3">
    <name type="scientific">Alkanindiges illinoisensis</name>
    <dbReference type="NCBI Taxonomy" id="197183"/>
    <lineage>
        <taxon>Bacteria</taxon>
        <taxon>Pseudomonadati</taxon>
        <taxon>Pseudomonadota</taxon>
        <taxon>Gammaproteobacteria</taxon>
        <taxon>Moraxellales</taxon>
        <taxon>Moraxellaceae</taxon>
        <taxon>Alkanindiges</taxon>
    </lineage>
</organism>
<dbReference type="Gene3D" id="3.90.1570.10">
    <property type="entry name" value="tt1808, chain A"/>
    <property type="match status" value="1"/>
</dbReference>
<dbReference type="AlphaFoldDB" id="A0A4Y7XA68"/>
<dbReference type="EMBL" id="SNTY01000058">
    <property type="protein sequence ID" value="TEU24778.1"/>
    <property type="molecule type" value="Genomic_DNA"/>
</dbReference>
<dbReference type="PANTHER" id="PTHR36558:SF1">
    <property type="entry name" value="RESTRICTION ENDONUCLEASE DOMAIN-CONTAINING PROTEIN-RELATED"/>
    <property type="match status" value="1"/>
</dbReference>
<comment type="caution">
    <text evidence="2">The sequence shown here is derived from an EMBL/GenBank/DDBJ whole genome shotgun (WGS) entry which is preliminary data.</text>
</comment>
<dbReference type="OrthoDB" id="26750at2"/>
<dbReference type="InterPro" id="IPR012296">
    <property type="entry name" value="Nuclease_put_TT1808"/>
</dbReference>
<dbReference type="Pfam" id="PF05685">
    <property type="entry name" value="Uma2"/>
    <property type="match status" value="1"/>
</dbReference>
<dbReference type="CDD" id="cd06260">
    <property type="entry name" value="DUF820-like"/>
    <property type="match status" value="1"/>
</dbReference>
<evidence type="ECO:0000259" key="1">
    <source>
        <dbReference type="Pfam" id="PF05685"/>
    </source>
</evidence>
<dbReference type="Proteomes" id="UP000297834">
    <property type="component" value="Unassembled WGS sequence"/>
</dbReference>
<sequence length="202" mass="23377">MTIVSKFSTISEAEYLAGEQLSDIKHEYIDGHVYAMVGAHSNHNRLAGNIYTAFHVHLKAKPCQPYTSDMKVKTGSKYFYPDVMVDCTDVDGYFTETPTLIVEVLSKSTRQHDKTFKRDQYIKIPTLQEYILIEQDFVDVEIQRRSNGWQSEHFYLDDVVTFESIELQTTVSAIYDRVKNEDMLEWQAQKAEQSAEPEQLSE</sequence>
<keyword evidence="3" id="KW-1185">Reference proteome</keyword>
<name>A0A4Y7XA68_9GAMM</name>